<name>A0A926DC25_9FIRM</name>
<keyword evidence="3" id="KW-1185">Reference proteome</keyword>
<reference evidence="2" key="1">
    <citation type="submission" date="2020-08" db="EMBL/GenBank/DDBJ databases">
        <title>Genome public.</title>
        <authorList>
            <person name="Liu C."/>
            <person name="Sun Q."/>
        </authorList>
    </citation>
    <scope>NUCLEOTIDE SEQUENCE</scope>
    <source>
        <strain evidence="2">NSJ-40</strain>
    </source>
</reference>
<feature type="non-terminal residue" evidence="2">
    <location>
        <position position="180"/>
    </location>
</feature>
<accession>A0A926DC25</accession>
<proteinExistence type="predicted"/>
<evidence type="ECO:0000313" key="2">
    <source>
        <dbReference type="EMBL" id="MBC8535076.1"/>
    </source>
</evidence>
<comment type="caution">
    <text evidence="2">The sequence shown here is derived from an EMBL/GenBank/DDBJ whole genome shotgun (WGS) entry which is preliminary data.</text>
</comment>
<dbReference type="AlphaFoldDB" id="A0A926DC25"/>
<gene>
    <name evidence="2" type="ORF">IAG03_14110</name>
</gene>
<dbReference type="InterPro" id="IPR041131">
    <property type="entry name" value="MuF_C"/>
</dbReference>
<dbReference type="Pfam" id="PF18819">
    <property type="entry name" value="MuF_C"/>
    <property type="match status" value="1"/>
</dbReference>
<evidence type="ECO:0000259" key="1">
    <source>
        <dbReference type="Pfam" id="PF18819"/>
    </source>
</evidence>
<evidence type="ECO:0000313" key="3">
    <source>
        <dbReference type="Proteomes" id="UP000651482"/>
    </source>
</evidence>
<dbReference type="Proteomes" id="UP000651482">
    <property type="component" value="Unassembled WGS sequence"/>
</dbReference>
<sequence length="180" mass="20035">MNSPDFQKQFEKDVDAVLNGTYNSSNPLIIGKTPSVLQKIGLSELPLVLTPAHAYSIAKTEAQAKAEGKYQKGTNYHGLGADAVKQIYDKISDPIMVLAHPDFVARPQRANAHKIIIVVDLSVDNKQVIAPIEIDAEVFSHKKRIDVNLISTYFNRANFEKFIDEAKARENTGDIGFYYL</sequence>
<dbReference type="RefSeq" id="WP_249320761.1">
    <property type="nucleotide sequence ID" value="NZ_JACRSN010000070.1"/>
</dbReference>
<feature type="domain" description="Phage MuF C-terminal" evidence="1">
    <location>
        <begin position="72"/>
        <end position="165"/>
    </location>
</feature>
<protein>
    <recommendedName>
        <fullName evidence="1">Phage MuF C-terminal domain-containing protein</fullName>
    </recommendedName>
</protein>
<organism evidence="2 3">
    <name type="scientific">Yeguia hominis</name>
    <dbReference type="NCBI Taxonomy" id="2763662"/>
    <lineage>
        <taxon>Bacteria</taxon>
        <taxon>Bacillati</taxon>
        <taxon>Bacillota</taxon>
        <taxon>Clostridia</taxon>
        <taxon>Eubacteriales</taxon>
        <taxon>Yeguiaceae</taxon>
        <taxon>Yeguia</taxon>
    </lineage>
</organism>
<dbReference type="EMBL" id="JACRSN010000070">
    <property type="protein sequence ID" value="MBC8535076.1"/>
    <property type="molecule type" value="Genomic_DNA"/>
</dbReference>